<evidence type="ECO:0000256" key="2">
    <source>
        <dbReference type="ARBA" id="ARBA00022643"/>
    </source>
</evidence>
<protein>
    <submittedName>
        <fullName evidence="6">LLM class flavin-dependent oxidoreductase</fullName>
    </submittedName>
</protein>
<dbReference type="RefSeq" id="WP_121647684.1">
    <property type="nucleotide sequence ID" value="NZ_RCUX01000003.1"/>
</dbReference>
<keyword evidence="3" id="KW-0560">Oxidoreductase</keyword>
<reference evidence="6 7" key="1">
    <citation type="submission" date="2018-10" db="EMBL/GenBank/DDBJ databases">
        <authorList>
            <person name="Li J."/>
        </authorList>
    </citation>
    <scope>NUCLEOTIDE SEQUENCE [LARGE SCALE GENOMIC DNA]</scope>
    <source>
        <strain evidence="6 7">IF 016277</strain>
    </source>
</reference>
<sequence length="328" mass="34194">MTAASLIGLALTDDSLGETGADIAVLVSIARDADRLGFDFLSLDDPFARAADGAPHANAGEALAFLARKTDQIALVPGIATHYAEPFHAAKQIATLDFLSGGRAGVALDSAATALGDRLYPAAHTLGVAERAEQASEFTRVLRELWDSWEDGATVRDRESGQYVDSARVHSIDHDGTYFRVRGPLITPRPPQGQPPVFVRVRDVHSLTAALAGEATDTRADVLLVEPELVEDAVNAVAALAVGIAAVAAAPTRIVVSIELAAADVVSGARAALLAWRNHPGVDGVELRASGAVAAELLASWEAEPAADAPTLSERLGIAHRPSRYASA</sequence>
<dbReference type="SUPFAM" id="SSF51679">
    <property type="entry name" value="Bacterial luciferase-like"/>
    <property type="match status" value="1"/>
</dbReference>
<gene>
    <name evidence="6" type="ORF">D9V32_04365</name>
</gene>
<proteinExistence type="predicted"/>
<dbReference type="Proteomes" id="UP000272503">
    <property type="component" value="Unassembled WGS sequence"/>
</dbReference>
<dbReference type="Pfam" id="PF00296">
    <property type="entry name" value="Bac_luciferase"/>
    <property type="match status" value="1"/>
</dbReference>
<dbReference type="GO" id="GO:0004497">
    <property type="term" value="F:monooxygenase activity"/>
    <property type="evidence" value="ECO:0007669"/>
    <property type="project" value="UniProtKB-KW"/>
</dbReference>
<keyword evidence="1" id="KW-0285">Flavoprotein</keyword>
<organism evidence="6 7">
    <name type="scientific">Mycetocola tolaasinivorans</name>
    <dbReference type="NCBI Taxonomy" id="76635"/>
    <lineage>
        <taxon>Bacteria</taxon>
        <taxon>Bacillati</taxon>
        <taxon>Actinomycetota</taxon>
        <taxon>Actinomycetes</taxon>
        <taxon>Micrococcales</taxon>
        <taxon>Microbacteriaceae</taxon>
        <taxon>Mycetocola</taxon>
    </lineage>
</organism>
<dbReference type="OrthoDB" id="3265338at2"/>
<evidence type="ECO:0000256" key="3">
    <source>
        <dbReference type="ARBA" id="ARBA00023002"/>
    </source>
</evidence>
<dbReference type="InterPro" id="IPR036661">
    <property type="entry name" value="Luciferase-like_sf"/>
</dbReference>
<keyword evidence="2" id="KW-0288">FMN</keyword>
<name>A0A3L7A9Z8_9MICO</name>
<accession>A0A3L7A9Z8</accession>
<dbReference type="AlphaFoldDB" id="A0A3L7A9Z8"/>
<evidence type="ECO:0000256" key="1">
    <source>
        <dbReference type="ARBA" id="ARBA00022630"/>
    </source>
</evidence>
<dbReference type="InterPro" id="IPR011251">
    <property type="entry name" value="Luciferase-like_dom"/>
</dbReference>
<dbReference type="InterPro" id="IPR051260">
    <property type="entry name" value="Diverse_substr_monoxygenases"/>
</dbReference>
<dbReference type="Gene3D" id="3.20.20.30">
    <property type="entry name" value="Luciferase-like domain"/>
    <property type="match status" value="1"/>
</dbReference>
<evidence type="ECO:0000256" key="4">
    <source>
        <dbReference type="ARBA" id="ARBA00023033"/>
    </source>
</evidence>
<evidence type="ECO:0000313" key="7">
    <source>
        <dbReference type="Proteomes" id="UP000272503"/>
    </source>
</evidence>
<dbReference type="PANTHER" id="PTHR30011">
    <property type="entry name" value="ALKANESULFONATE MONOOXYGENASE-RELATED"/>
    <property type="match status" value="1"/>
</dbReference>
<dbReference type="PANTHER" id="PTHR30011:SF16">
    <property type="entry name" value="C2H2 FINGER DOMAIN TRANSCRIPTION FACTOR (EUROFUNG)-RELATED"/>
    <property type="match status" value="1"/>
</dbReference>
<keyword evidence="7" id="KW-1185">Reference proteome</keyword>
<evidence type="ECO:0000259" key="5">
    <source>
        <dbReference type="Pfam" id="PF00296"/>
    </source>
</evidence>
<dbReference type="EMBL" id="RCUX01000003">
    <property type="protein sequence ID" value="RLP76874.1"/>
    <property type="molecule type" value="Genomic_DNA"/>
</dbReference>
<evidence type="ECO:0000313" key="6">
    <source>
        <dbReference type="EMBL" id="RLP76874.1"/>
    </source>
</evidence>
<keyword evidence="4" id="KW-0503">Monooxygenase</keyword>
<dbReference type="GO" id="GO:0016705">
    <property type="term" value="F:oxidoreductase activity, acting on paired donors, with incorporation or reduction of molecular oxygen"/>
    <property type="evidence" value="ECO:0007669"/>
    <property type="project" value="InterPro"/>
</dbReference>
<feature type="domain" description="Luciferase-like" evidence="5">
    <location>
        <begin position="18"/>
        <end position="279"/>
    </location>
</feature>
<comment type="caution">
    <text evidence="6">The sequence shown here is derived from an EMBL/GenBank/DDBJ whole genome shotgun (WGS) entry which is preliminary data.</text>
</comment>